<sequence length="410" mass="47022">MQIAFMIISILGLIFFMNKKRKFDFFTLAYISAIVYFLPGFYGYVFLPGWIQSSILKETYLVMCLVLVSIGTGAIIYDIININKKEQKKISVEGSQNILFFITIISFLGLTLMIITMGSSLLSANKQIVLSNGNRWSLLWENTILLGIVFAFITEKKKLFWLFFIMMSFHIYMGFRSTAAIAIISIMTHWLNLKGKQRLLINNIKSLVIGIVVAIFFFSYKQIYIPIKLGMWDLVVQKISSIQFYVDSIRYSEPFGIQVILNEVIRTDFKVGLSHFKSIAYQVILFANKLGGDSTSFNSLFQNAMFPKVNYGMGSNIWAEMWASGGWGLLILFIIFYVIILSIGSKLMENIDSNIKPLILISMSYWSFYIHRNSLVYEINLIKRVICIWTICIMISAIIPKISKNTFLKG</sequence>
<feature type="transmembrane region" description="Helical" evidence="1">
    <location>
        <begin position="199"/>
        <end position="220"/>
    </location>
</feature>
<name>A0A4R2L815_9FIRM</name>
<feature type="transmembrane region" description="Helical" evidence="1">
    <location>
        <begin position="160"/>
        <end position="187"/>
    </location>
</feature>
<keyword evidence="1" id="KW-1133">Transmembrane helix</keyword>
<reference evidence="2 3" key="1">
    <citation type="submission" date="2019-03" db="EMBL/GenBank/DDBJ databases">
        <title>Genomic Encyclopedia of Type Strains, Phase IV (KMG-IV): sequencing the most valuable type-strain genomes for metagenomic binning, comparative biology and taxonomic classification.</title>
        <authorList>
            <person name="Goeker M."/>
        </authorList>
    </citation>
    <scope>NUCLEOTIDE SEQUENCE [LARGE SCALE GENOMIC DNA]</scope>
    <source>
        <strain evidence="2 3">DSM 102940</strain>
    </source>
</reference>
<protein>
    <recommendedName>
        <fullName evidence="4">Oligosaccharide repeat unit polymerase</fullName>
    </recommendedName>
</protein>
<evidence type="ECO:0000256" key="1">
    <source>
        <dbReference type="SAM" id="Phobius"/>
    </source>
</evidence>
<feature type="transmembrane region" description="Helical" evidence="1">
    <location>
        <begin position="381"/>
        <end position="399"/>
    </location>
</feature>
<evidence type="ECO:0000313" key="3">
    <source>
        <dbReference type="Proteomes" id="UP000294919"/>
    </source>
</evidence>
<feature type="transmembrane region" description="Helical" evidence="1">
    <location>
        <begin position="321"/>
        <end position="341"/>
    </location>
</feature>
<accession>A0A4R2L815</accession>
<keyword evidence="3" id="KW-1185">Reference proteome</keyword>
<dbReference type="Proteomes" id="UP000294919">
    <property type="component" value="Unassembled WGS sequence"/>
</dbReference>
<gene>
    <name evidence="2" type="ORF">EV214_104215</name>
</gene>
<keyword evidence="1" id="KW-0812">Transmembrane</keyword>
<evidence type="ECO:0008006" key="4">
    <source>
        <dbReference type="Google" id="ProtNLM"/>
    </source>
</evidence>
<dbReference type="AlphaFoldDB" id="A0A4R2L815"/>
<evidence type="ECO:0000313" key="2">
    <source>
        <dbReference type="EMBL" id="TCO78828.1"/>
    </source>
</evidence>
<comment type="caution">
    <text evidence="2">The sequence shown here is derived from an EMBL/GenBank/DDBJ whole genome shotgun (WGS) entry which is preliminary data.</text>
</comment>
<dbReference type="RefSeq" id="WP_132243434.1">
    <property type="nucleotide sequence ID" value="NZ_SLWV01000004.1"/>
</dbReference>
<organism evidence="2 3">
    <name type="scientific">Marinisporobacter balticus</name>
    <dbReference type="NCBI Taxonomy" id="2018667"/>
    <lineage>
        <taxon>Bacteria</taxon>
        <taxon>Bacillati</taxon>
        <taxon>Bacillota</taxon>
        <taxon>Clostridia</taxon>
        <taxon>Peptostreptococcales</taxon>
        <taxon>Thermotaleaceae</taxon>
        <taxon>Marinisporobacter</taxon>
    </lineage>
</organism>
<proteinExistence type="predicted"/>
<feature type="transmembrane region" description="Helical" evidence="1">
    <location>
        <begin position="136"/>
        <end position="153"/>
    </location>
</feature>
<dbReference type="OrthoDB" id="1967228at2"/>
<dbReference type="EMBL" id="SLWV01000004">
    <property type="protein sequence ID" value="TCO78828.1"/>
    <property type="molecule type" value="Genomic_DNA"/>
</dbReference>
<feature type="transmembrane region" description="Helical" evidence="1">
    <location>
        <begin position="59"/>
        <end position="77"/>
    </location>
</feature>
<keyword evidence="1" id="KW-0472">Membrane</keyword>
<feature type="transmembrane region" description="Helical" evidence="1">
    <location>
        <begin position="98"/>
        <end position="124"/>
    </location>
</feature>
<feature type="transmembrane region" description="Helical" evidence="1">
    <location>
        <begin position="25"/>
        <end position="47"/>
    </location>
</feature>